<sequence length="292" mass="31287">MTPDADILVRIRGALPSLRPAERRVADVILVDPAAATELSISALARQGTTSESTVMRLCRALGLERFPELRLALARAAIREEARYGPESQLSSDIGRSDSIEDIVRKIGFSDARAIEETTSTLDIDALSRAVDAVARARRVDLYGIGASGFVCQDLHQKLHRIGLFASAWPDPHAALTSAALLTSDDVAVGISHTGTTIDTVEPLRVAAERGATTIAITNFGSSTIAEHADLVLTTAARETTFRSGATASRIAQLAVVDCLFVAVAQRSYDKTMQALGNTYAAVRDRRYPSR</sequence>
<dbReference type="Proteomes" id="UP001500620">
    <property type="component" value="Unassembled WGS sequence"/>
</dbReference>
<evidence type="ECO:0000256" key="1">
    <source>
        <dbReference type="ARBA" id="ARBA00023015"/>
    </source>
</evidence>
<dbReference type="InterPro" id="IPR009057">
    <property type="entry name" value="Homeodomain-like_sf"/>
</dbReference>
<dbReference type="PROSITE" id="PS51071">
    <property type="entry name" value="HTH_RPIR"/>
    <property type="match status" value="1"/>
</dbReference>
<dbReference type="PANTHER" id="PTHR30514:SF1">
    <property type="entry name" value="HTH-TYPE TRANSCRIPTIONAL REGULATOR HEXR-RELATED"/>
    <property type="match status" value="1"/>
</dbReference>
<dbReference type="PANTHER" id="PTHR30514">
    <property type="entry name" value="GLUCOKINASE"/>
    <property type="match status" value="1"/>
</dbReference>
<dbReference type="Gene3D" id="1.10.10.10">
    <property type="entry name" value="Winged helix-like DNA-binding domain superfamily/Winged helix DNA-binding domain"/>
    <property type="match status" value="1"/>
</dbReference>
<keyword evidence="3" id="KW-0804">Transcription</keyword>
<dbReference type="InterPro" id="IPR001347">
    <property type="entry name" value="SIS_dom"/>
</dbReference>
<keyword evidence="2" id="KW-0238">DNA-binding</keyword>
<protein>
    <submittedName>
        <fullName evidence="6">MurR/RpiR family transcriptional regulator</fullName>
    </submittedName>
</protein>
<keyword evidence="7" id="KW-1185">Reference proteome</keyword>
<dbReference type="SUPFAM" id="SSF53697">
    <property type="entry name" value="SIS domain"/>
    <property type="match status" value="1"/>
</dbReference>
<accession>A0ABP8DF78</accession>
<evidence type="ECO:0000256" key="2">
    <source>
        <dbReference type="ARBA" id="ARBA00023125"/>
    </source>
</evidence>
<dbReference type="Pfam" id="PF01418">
    <property type="entry name" value="HTH_6"/>
    <property type="match status" value="1"/>
</dbReference>
<dbReference type="InterPro" id="IPR000281">
    <property type="entry name" value="HTH_RpiR"/>
</dbReference>
<dbReference type="InterPro" id="IPR036388">
    <property type="entry name" value="WH-like_DNA-bd_sf"/>
</dbReference>
<dbReference type="CDD" id="cd05013">
    <property type="entry name" value="SIS_RpiR"/>
    <property type="match status" value="1"/>
</dbReference>
<evidence type="ECO:0000259" key="5">
    <source>
        <dbReference type="PROSITE" id="PS51464"/>
    </source>
</evidence>
<reference evidence="7" key="1">
    <citation type="journal article" date="2019" name="Int. J. Syst. Evol. Microbiol.">
        <title>The Global Catalogue of Microorganisms (GCM) 10K type strain sequencing project: providing services to taxonomists for standard genome sequencing and annotation.</title>
        <authorList>
            <consortium name="The Broad Institute Genomics Platform"/>
            <consortium name="The Broad Institute Genome Sequencing Center for Infectious Disease"/>
            <person name="Wu L."/>
            <person name="Ma J."/>
        </authorList>
    </citation>
    <scope>NUCLEOTIDE SEQUENCE [LARGE SCALE GENOMIC DNA]</scope>
    <source>
        <strain evidence="7">JCM 17441</strain>
    </source>
</reference>
<name>A0ABP8DF78_9ACTN</name>
<dbReference type="SUPFAM" id="SSF46689">
    <property type="entry name" value="Homeodomain-like"/>
    <property type="match status" value="1"/>
</dbReference>
<feature type="domain" description="SIS" evidence="5">
    <location>
        <begin position="131"/>
        <end position="271"/>
    </location>
</feature>
<proteinExistence type="predicted"/>
<dbReference type="InterPro" id="IPR035472">
    <property type="entry name" value="RpiR-like_SIS"/>
</dbReference>
<gene>
    <name evidence="6" type="ORF">GCM10022255_059750</name>
</gene>
<organism evidence="6 7">
    <name type="scientific">Dactylosporangium darangshiense</name>
    <dbReference type="NCBI Taxonomy" id="579108"/>
    <lineage>
        <taxon>Bacteria</taxon>
        <taxon>Bacillati</taxon>
        <taxon>Actinomycetota</taxon>
        <taxon>Actinomycetes</taxon>
        <taxon>Micromonosporales</taxon>
        <taxon>Micromonosporaceae</taxon>
        <taxon>Dactylosporangium</taxon>
    </lineage>
</organism>
<keyword evidence="1" id="KW-0805">Transcription regulation</keyword>
<evidence type="ECO:0000256" key="3">
    <source>
        <dbReference type="ARBA" id="ARBA00023163"/>
    </source>
</evidence>
<comment type="caution">
    <text evidence="6">The sequence shown here is derived from an EMBL/GenBank/DDBJ whole genome shotgun (WGS) entry which is preliminary data.</text>
</comment>
<feature type="domain" description="HTH rpiR-type" evidence="4">
    <location>
        <begin position="5"/>
        <end position="81"/>
    </location>
</feature>
<evidence type="ECO:0000259" key="4">
    <source>
        <dbReference type="PROSITE" id="PS51071"/>
    </source>
</evidence>
<dbReference type="Pfam" id="PF01380">
    <property type="entry name" value="SIS"/>
    <property type="match status" value="1"/>
</dbReference>
<evidence type="ECO:0000313" key="6">
    <source>
        <dbReference type="EMBL" id="GAA4254569.1"/>
    </source>
</evidence>
<dbReference type="Gene3D" id="3.40.50.10490">
    <property type="entry name" value="Glucose-6-phosphate isomerase like protein, domain 1"/>
    <property type="match status" value="1"/>
</dbReference>
<evidence type="ECO:0000313" key="7">
    <source>
        <dbReference type="Proteomes" id="UP001500620"/>
    </source>
</evidence>
<dbReference type="RefSeq" id="WP_345131578.1">
    <property type="nucleotide sequence ID" value="NZ_BAABAT010000018.1"/>
</dbReference>
<dbReference type="InterPro" id="IPR046348">
    <property type="entry name" value="SIS_dom_sf"/>
</dbReference>
<dbReference type="PROSITE" id="PS51464">
    <property type="entry name" value="SIS"/>
    <property type="match status" value="1"/>
</dbReference>
<dbReference type="EMBL" id="BAABAT010000018">
    <property type="protein sequence ID" value="GAA4254569.1"/>
    <property type="molecule type" value="Genomic_DNA"/>
</dbReference>
<dbReference type="InterPro" id="IPR047640">
    <property type="entry name" value="RpiR-like"/>
</dbReference>